<proteinExistence type="inferred from homology"/>
<accession>A0A0G3GU70</accession>
<dbReference type="PATRIC" id="fig|571915.4.peg.362"/>
<comment type="pathway">
    <text evidence="4 12">Porphyrin-containing compound metabolism; protoheme biosynthesis.</text>
</comment>
<keyword evidence="9 12" id="KW-0274">FAD</keyword>
<keyword evidence="11 12" id="KW-0350">Heme biosynthesis</keyword>
<dbReference type="AlphaFoldDB" id="A0A0G3GU70"/>
<sequence length="470" mass="48649">MKIAIIGAGLAGLSAAWQIHALNPDAAVDVFEATDRIGGKLYTVAFAAGPTDMGAEAYLAYRKDATEFFAELGLSESLVAPSGLPSQIYSGGSCHALPTDTVMGIPRDAASVATLVDAATAERITAEAAAPPLEWVAGETDMTVGQLVRQRFGDQIADRIVSALQGGVYSATADDLGLRATLPQVAQALDELAVAGQPVTLSAAVTGLVNARNAQSQSYNSQVFATFANGYAELYEALAEQSRARIHIDAFISSVTKTPNGFALSGAGDGVYDHVIFATPAPTTAMLLKTIAPDAVAPLKSIRLASSVVVGMKFADDTGLPDYSGILVAADEEDITAKAFTFASKKWPHLAARGGALVRASFGRFGDDAITRADEDYLVDCALDDLQKITGFDGRAAGLDEIYVQRWFGGLPVFSPDHPEAVAAVTAIIDRTPGVSVTGAWCAGVGVPAVIEHARATARSVVSGAGDPTS</sequence>
<feature type="domain" description="Amine oxidase" evidence="13">
    <location>
        <begin position="10"/>
        <end position="461"/>
    </location>
</feature>
<evidence type="ECO:0000256" key="5">
    <source>
        <dbReference type="ARBA" id="ARBA00008310"/>
    </source>
</evidence>
<gene>
    <name evidence="14" type="primary">hemY</name>
    <name evidence="14" type="ORF">CMUST_01710</name>
</gene>
<dbReference type="SUPFAM" id="SSF51905">
    <property type="entry name" value="FAD/NAD(P)-binding domain"/>
    <property type="match status" value="1"/>
</dbReference>
<dbReference type="EMBL" id="CP011542">
    <property type="protein sequence ID" value="AKK04691.1"/>
    <property type="molecule type" value="Genomic_DNA"/>
</dbReference>
<evidence type="ECO:0000259" key="13">
    <source>
        <dbReference type="Pfam" id="PF01593"/>
    </source>
</evidence>
<organism evidence="14 15">
    <name type="scientific">Corynebacterium mustelae</name>
    <dbReference type="NCBI Taxonomy" id="571915"/>
    <lineage>
        <taxon>Bacteria</taxon>
        <taxon>Bacillati</taxon>
        <taxon>Actinomycetota</taxon>
        <taxon>Actinomycetes</taxon>
        <taxon>Mycobacteriales</taxon>
        <taxon>Corynebacteriaceae</taxon>
        <taxon>Corynebacterium</taxon>
    </lineage>
</organism>
<comment type="cofactor">
    <cofactor evidence="2 12">
        <name>FAD</name>
        <dbReference type="ChEBI" id="CHEBI:57692"/>
    </cofactor>
</comment>
<dbReference type="InterPro" id="IPR004572">
    <property type="entry name" value="Protoporphyrinogen_oxidase"/>
</dbReference>
<comment type="similarity">
    <text evidence="5 12">Belongs to the protoporphyrinogen/coproporphyrinogen oxidase family. Coproporphyrinogen III oxidase subfamily.</text>
</comment>
<evidence type="ECO:0000313" key="15">
    <source>
        <dbReference type="Proteomes" id="UP000035199"/>
    </source>
</evidence>
<evidence type="ECO:0000256" key="11">
    <source>
        <dbReference type="ARBA" id="ARBA00023133"/>
    </source>
</evidence>
<dbReference type="KEGG" id="cmv:CMUST_01710"/>
<evidence type="ECO:0000256" key="3">
    <source>
        <dbReference type="ARBA" id="ARBA00002185"/>
    </source>
</evidence>
<comment type="subcellular location">
    <subcellularLocation>
        <location evidence="12">Cytoplasm</location>
    </subcellularLocation>
</comment>
<dbReference type="UniPathway" id="UPA00252"/>
<evidence type="ECO:0000256" key="1">
    <source>
        <dbReference type="ARBA" id="ARBA00001755"/>
    </source>
</evidence>
<dbReference type="PANTHER" id="PTHR42923">
    <property type="entry name" value="PROTOPORPHYRINOGEN OXIDASE"/>
    <property type="match status" value="1"/>
</dbReference>
<keyword evidence="15" id="KW-1185">Reference proteome</keyword>
<evidence type="ECO:0000256" key="9">
    <source>
        <dbReference type="ARBA" id="ARBA00022827"/>
    </source>
</evidence>
<evidence type="ECO:0000256" key="10">
    <source>
        <dbReference type="ARBA" id="ARBA00023002"/>
    </source>
</evidence>
<evidence type="ECO:0000256" key="12">
    <source>
        <dbReference type="RuleBase" id="RU364052"/>
    </source>
</evidence>
<dbReference type="Gene3D" id="1.10.3110.10">
    <property type="entry name" value="protoporphyrinogen ix oxidase, domain 3"/>
    <property type="match status" value="1"/>
</dbReference>
<keyword evidence="10 12" id="KW-0560">Oxidoreductase</keyword>
<keyword evidence="12" id="KW-0963">Cytoplasm</keyword>
<dbReference type="Pfam" id="PF01593">
    <property type="entry name" value="Amino_oxidase"/>
    <property type="match status" value="1"/>
</dbReference>
<protein>
    <recommendedName>
        <fullName evidence="7 12">Coproporphyrinogen III oxidase</fullName>
        <ecNumber evidence="6 12">1.3.3.15</ecNumber>
    </recommendedName>
</protein>
<evidence type="ECO:0000256" key="4">
    <source>
        <dbReference type="ARBA" id="ARBA00004744"/>
    </source>
</evidence>
<name>A0A0G3GU70_9CORY</name>
<dbReference type="InterPro" id="IPR002937">
    <property type="entry name" value="Amino_oxidase"/>
</dbReference>
<dbReference type="Proteomes" id="UP000035199">
    <property type="component" value="Chromosome"/>
</dbReference>
<evidence type="ECO:0000313" key="14">
    <source>
        <dbReference type="EMBL" id="AKK04691.1"/>
    </source>
</evidence>
<dbReference type="RefSeq" id="WP_047261062.1">
    <property type="nucleotide sequence ID" value="NZ_CP011542.1"/>
</dbReference>
<dbReference type="EC" id="1.3.3.15" evidence="6 12"/>
<dbReference type="InterPro" id="IPR036188">
    <property type="entry name" value="FAD/NAD-bd_sf"/>
</dbReference>
<dbReference type="STRING" id="571915.CMUST_01710"/>
<evidence type="ECO:0000256" key="8">
    <source>
        <dbReference type="ARBA" id="ARBA00022630"/>
    </source>
</evidence>
<comment type="catalytic activity">
    <reaction evidence="1">
        <text>coproporphyrinogen III + 3 O2 = coproporphyrin III + 3 H2O2</text>
        <dbReference type="Rhea" id="RHEA:43436"/>
        <dbReference type="ChEBI" id="CHEBI:15379"/>
        <dbReference type="ChEBI" id="CHEBI:16240"/>
        <dbReference type="ChEBI" id="CHEBI:57309"/>
        <dbReference type="ChEBI" id="CHEBI:131725"/>
        <dbReference type="EC" id="1.3.3.15"/>
    </reaction>
    <physiologicalReaction direction="left-to-right" evidence="1">
        <dbReference type="Rhea" id="RHEA:43437"/>
    </physiologicalReaction>
</comment>
<dbReference type="GO" id="GO:0006783">
    <property type="term" value="P:heme biosynthetic process"/>
    <property type="evidence" value="ECO:0007669"/>
    <property type="project" value="UniProtKB-UniRule"/>
</dbReference>
<dbReference type="Gene3D" id="3.50.50.60">
    <property type="entry name" value="FAD/NAD(P)-binding domain"/>
    <property type="match status" value="1"/>
</dbReference>
<dbReference type="OrthoDB" id="4496419at2"/>
<evidence type="ECO:0000256" key="2">
    <source>
        <dbReference type="ARBA" id="ARBA00001974"/>
    </source>
</evidence>
<comment type="function">
    <text evidence="3 12">Involved in coproporphyrin-dependent heme b biosynthesis. Catalyzes the oxidation of coproporphyrinogen III to coproporphyrin III.</text>
</comment>
<evidence type="ECO:0000256" key="6">
    <source>
        <dbReference type="ARBA" id="ARBA00012402"/>
    </source>
</evidence>
<dbReference type="GO" id="GO:0005737">
    <property type="term" value="C:cytoplasm"/>
    <property type="evidence" value="ECO:0007669"/>
    <property type="project" value="UniProtKB-SubCell"/>
</dbReference>
<keyword evidence="8 12" id="KW-0285">Flavoprotein</keyword>
<dbReference type="PANTHER" id="PTHR42923:SF3">
    <property type="entry name" value="PROTOPORPHYRINOGEN OXIDASE"/>
    <property type="match status" value="1"/>
</dbReference>
<dbReference type="InterPro" id="IPR050464">
    <property type="entry name" value="Zeta_carotene_desat/Oxidored"/>
</dbReference>
<dbReference type="NCBIfam" id="NF008841">
    <property type="entry name" value="PRK11883.1-1"/>
    <property type="match status" value="1"/>
</dbReference>
<evidence type="ECO:0000256" key="7">
    <source>
        <dbReference type="ARBA" id="ARBA00019046"/>
    </source>
</evidence>
<reference evidence="15" key="2">
    <citation type="submission" date="2015-05" db="EMBL/GenBank/DDBJ databases">
        <title>Complete genome sequence of Corynebacterium mustelae DSM 45274, isolated from various tissues of a male ferret with lethal sepsis.</title>
        <authorList>
            <person name="Ruckert C."/>
            <person name="Albersmeier A."/>
            <person name="Winkler A."/>
            <person name="Tauch A."/>
        </authorList>
    </citation>
    <scope>NUCLEOTIDE SEQUENCE [LARGE SCALE GENOMIC DNA]</scope>
    <source>
        <strain evidence="15">DSM 45274</strain>
    </source>
</reference>
<reference evidence="14 15" key="1">
    <citation type="journal article" date="2015" name="Genome Announc.">
        <title>Complete Genome Sequence of the Type Strain Corynebacterium mustelae DSM 45274, Isolated from Various Tissues of a Male Ferret with Lethal Sepsis.</title>
        <authorList>
            <person name="Ruckert C."/>
            <person name="Eimer J."/>
            <person name="Winkler A."/>
            <person name="Tauch A."/>
        </authorList>
    </citation>
    <scope>NUCLEOTIDE SEQUENCE [LARGE SCALE GENOMIC DNA]</scope>
    <source>
        <strain evidence="14 15">DSM 45274</strain>
    </source>
</reference>
<dbReference type="NCBIfam" id="TIGR00562">
    <property type="entry name" value="proto_IX_ox"/>
    <property type="match status" value="1"/>
</dbReference>
<dbReference type="SUPFAM" id="SSF54373">
    <property type="entry name" value="FAD-linked reductases, C-terminal domain"/>
    <property type="match status" value="1"/>
</dbReference>
<dbReference type="Gene3D" id="3.90.660.20">
    <property type="entry name" value="Protoporphyrinogen oxidase, mitochondrial, domain 2"/>
    <property type="match status" value="1"/>
</dbReference>
<dbReference type="GO" id="GO:0004729">
    <property type="term" value="F:oxygen-dependent protoporphyrinogen oxidase activity"/>
    <property type="evidence" value="ECO:0007669"/>
    <property type="project" value="UniProtKB-UniRule"/>
</dbReference>